<evidence type="ECO:0000313" key="2">
    <source>
        <dbReference type="Proteomes" id="UP001060085"/>
    </source>
</evidence>
<proteinExistence type="predicted"/>
<accession>A0ACC0BWE4</accession>
<keyword evidence="2" id="KW-1185">Reference proteome</keyword>
<protein>
    <submittedName>
        <fullName evidence="1">Uncharacterized protein</fullName>
    </submittedName>
</protein>
<reference evidence="2" key="1">
    <citation type="journal article" date="2023" name="Nat. Plants">
        <title>Single-cell RNA sequencing provides a high-resolution roadmap for understanding the multicellular compartmentation of specialized metabolism.</title>
        <authorList>
            <person name="Sun S."/>
            <person name="Shen X."/>
            <person name="Li Y."/>
            <person name="Li Y."/>
            <person name="Wang S."/>
            <person name="Li R."/>
            <person name="Zhang H."/>
            <person name="Shen G."/>
            <person name="Guo B."/>
            <person name="Wei J."/>
            <person name="Xu J."/>
            <person name="St-Pierre B."/>
            <person name="Chen S."/>
            <person name="Sun C."/>
        </authorList>
    </citation>
    <scope>NUCLEOTIDE SEQUENCE [LARGE SCALE GENOMIC DNA]</scope>
</reference>
<dbReference type="Proteomes" id="UP001060085">
    <property type="component" value="Linkage Group LG02"/>
</dbReference>
<name>A0ACC0BWE4_CATRO</name>
<evidence type="ECO:0000313" key="1">
    <source>
        <dbReference type="EMBL" id="KAI5677017.1"/>
    </source>
</evidence>
<sequence length="196" mass="21059">MSSRHSPSSSACPPVLAPLSVPLFQGVLDSRIRILPIADSFNKHWDCAKLITKIMKAPFVEAHPRGENGLGLCTVGPVCPTALAEGTVGRYTIQRVLGDGKYQELKANAECLHIDTGSPIPTDEQLMFEAAVAATRAMSMVSAHSLQPSPQNVGEAAATRHQFLRYLLRQPTSPILRGRGGCRDTCSRHMTSSPAS</sequence>
<dbReference type="EMBL" id="CM044702">
    <property type="protein sequence ID" value="KAI5677017.1"/>
    <property type="molecule type" value="Genomic_DNA"/>
</dbReference>
<gene>
    <name evidence="1" type="ORF">M9H77_07967</name>
</gene>
<comment type="caution">
    <text evidence="1">The sequence shown here is derived from an EMBL/GenBank/DDBJ whole genome shotgun (WGS) entry which is preliminary data.</text>
</comment>
<organism evidence="1 2">
    <name type="scientific">Catharanthus roseus</name>
    <name type="common">Madagascar periwinkle</name>
    <name type="synonym">Vinca rosea</name>
    <dbReference type="NCBI Taxonomy" id="4058"/>
    <lineage>
        <taxon>Eukaryota</taxon>
        <taxon>Viridiplantae</taxon>
        <taxon>Streptophyta</taxon>
        <taxon>Embryophyta</taxon>
        <taxon>Tracheophyta</taxon>
        <taxon>Spermatophyta</taxon>
        <taxon>Magnoliopsida</taxon>
        <taxon>eudicotyledons</taxon>
        <taxon>Gunneridae</taxon>
        <taxon>Pentapetalae</taxon>
        <taxon>asterids</taxon>
        <taxon>lamiids</taxon>
        <taxon>Gentianales</taxon>
        <taxon>Apocynaceae</taxon>
        <taxon>Rauvolfioideae</taxon>
        <taxon>Vinceae</taxon>
        <taxon>Catharanthinae</taxon>
        <taxon>Catharanthus</taxon>
    </lineage>
</organism>